<dbReference type="Pfam" id="PF03403">
    <property type="entry name" value="PAF-AH_p_II"/>
    <property type="match status" value="2"/>
</dbReference>
<evidence type="ECO:0000256" key="2">
    <source>
        <dbReference type="ARBA" id="ARBA00022963"/>
    </source>
</evidence>
<keyword evidence="4" id="KW-0732">Signal</keyword>
<keyword evidence="6" id="KW-1185">Reference proteome</keyword>
<keyword evidence="2" id="KW-0442">Lipid degradation</keyword>
<evidence type="ECO:0000313" key="5">
    <source>
        <dbReference type="EMBL" id="GIH21221.1"/>
    </source>
</evidence>
<comment type="caution">
    <text evidence="5">The sequence shown here is derived from an EMBL/GenBank/DDBJ whole genome shotgun (WGS) entry which is preliminary data.</text>
</comment>
<evidence type="ECO:0000313" key="6">
    <source>
        <dbReference type="Proteomes" id="UP000642748"/>
    </source>
</evidence>
<proteinExistence type="predicted"/>
<dbReference type="Proteomes" id="UP000642748">
    <property type="component" value="Unassembled WGS sequence"/>
</dbReference>
<feature type="chain" id="PRO_5035278482" description="Acetylhydrolase" evidence="4">
    <location>
        <begin position="42"/>
        <end position="400"/>
    </location>
</feature>
<organism evidence="5 6">
    <name type="scientific">Rugosimonospora africana</name>
    <dbReference type="NCBI Taxonomy" id="556532"/>
    <lineage>
        <taxon>Bacteria</taxon>
        <taxon>Bacillati</taxon>
        <taxon>Actinomycetota</taxon>
        <taxon>Actinomycetes</taxon>
        <taxon>Micromonosporales</taxon>
        <taxon>Micromonosporaceae</taxon>
        <taxon>Rugosimonospora</taxon>
    </lineage>
</organism>
<feature type="signal peptide" evidence="4">
    <location>
        <begin position="1"/>
        <end position="41"/>
    </location>
</feature>
<dbReference type="GO" id="GO:0016042">
    <property type="term" value="P:lipid catabolic process"/>
    <property type="evidence" value="ECO:0007669"/>
    <property type="project" value="UniProtKB-KW"/>
</dbReference>
<dbReference type="EMBL" id="BONZ01000120">
    <property type="protein sequence ID" value="GIH21221.1"/>
    <property type="molecule type" value="Genomic_DNA"/>
</dbReference>
<dbReference type="Gene3D" id="3.40.50.1820">
    <property type="entry name" value="alpha/beta hydrolase"/>
    <property type="match status" value="1"/>
</dbReference>
<gene>
    <name evidence="5" type="ORF">Raf01_93930</name>
</gene>
<dbReference type="PANTHER" id="PTHR10272:SF0">
    <property type="entry name" value="PLATELET-ACTIVATING FACTOR ACETYLHYDROLASE"/>
    <property type="match status" value="1"/>
</dbReference>
<sequence>MATMPFIDRRRMTRRRMLAVALTVGAAVPLGAASRASVASADPGPALLTLPAPTGPYPVGTVALHLVDPSRPDPLAGPGHCRELMISVWYPARDVWRYPRAPWMPPAALRALLVNAGFAADVAAAPVTAGHLGAPVRRTGERLPVVVFSHGARDHRADTTTVVQQLASHGYVVVTVDHTYDAFSEFPDGRLTVPADPPQLDPRDYTVDLRFVLDRIEDLAAGRNPDADHRPLPAGLRGALDLDRIGMFGWSKGATATAIVLTEDQRVRAGLSFDGPMETQPPLITDLDRPFMLMTAEFDRAAHPSVAQFWSHLTGWRRNVQADGAVHGSYTDIQTLIPQVAKVIGMSDEELRDWVGTLAPAPAARIQLAYPLAFFDLHLRHRGHLLDGPSPAFPEVRFIP</sequence>
<evidence type="ECO:0000256" key="3">
    <source>
        <dbReference type="ARBA" id="ARBA00023098"/>
    </source>
</evidence>
<dbReference type="RefSeq" id="WP_203924615.1">
    <property type="nucleotide sequence ID" value="NZ_BONZ01000120.1"/>
</dbReference>
<accession>A0A8J3VWU7</accession>
<protein>
    <recommendedName>
        <fullName evidence="7">Acetylhydrolase</fullName>
    </recommendedName>
</protein>
<evidence type="ECO:0008006" key="7">
    <source>
        <dbReference type="Google" id="ProtNLM"/>
    </source>
</evidence>
<keyword evidence="1" id="KW-0378">Hydrolase</keyword>
<evidence type="ECO:0000256" key="4">
    <source>
        <dbReference type="SAM" id="SignalP"/>
    </source>
</evidence>
<dbReference type="GO" id="GO:0003847">
    <property type="term" value="F:1-alkyl-2-acetylglycerophosphocholine esterase activity"/>
    <property type="evidence" value="ECO:0007669"/>
    <property type="project" value="TreeGrafter"/>
</dbReference>
<dbReference type="AlphaFoldDB" id="A0A8J3VWU7"/>
<reference evidence="5" key="1">
    <citation type="submission" date="2021-01" db="EMBL/GenBank/DDBJ databases">
        <title>Whole genome shotgun sequence of Rugosimonospora africana NBRC 104875.</title>
        <authorList>
            <person name="Komaki H."/>
            <person name="Tamura T."/>
        </authorList>
    </citation>
    <scope>NUCLEOTIDE SEQUENCE</scope>
    <source>
        <strain evidence="5">NBRC 104875</strain>
    </source>
</reference>
<name>A0A8J3VWU7_9ACTN</name>
<dbReference type="PANTHER" id="PTHR10272">
    <property type="entry name" value="PLATELET-ACTIVATING FACTOR ACETYLHYDROLASE"/>
    <property type="match status" value="1"/>
</dbReference>
<keyword evidence="3" id="KW-0443">Lipid metabolism</keyword>
<dbReference type="PROSITE" id="PS51318">
    <property type="entry name" value="TAT"/>
    <property type="match status" value="1"/>
</dbReference>
<dbReference type="SUPFAM" id="SSF53474">
    <property type="entry name" value="alpha/beta-Hydrolases"/>
    <property type="match status" value="1"/>
</dbReference>
<dbReference type="InterPro" id="IPR029058">
    <property type="entry name" value="AB_hydrolase_fold"/>
</dbReference>
<dbReference type="InterPro" id="IPR006311">
    <property type="entry name" value="TAT_signal"/>
</dbReference>
<evidence type="ECO:0000256" key="1">
    <source>
        <dbReference type="ARBA" id="ARBA00022801"/>
    </source>
</evidence>